<feature type="transmembrane region" description="Helical" evidence="4">
    <location>
        <begin position="35"/>
        <end position="56"/>
    </location>
</feature>
<feature type="region of interest" description="Disordered" evidence="3">
    <location>
        <begin position="367"/>
        <end position="465"/>
    </location>
</feature>
<dbReference type="PANTHER" id="PTHR35807">
    <property type="entry name" value="TRANSCRIPTIONAL REGULATOR REDD-RELATED"/>
    <property type="match status" value="1"/>
</dbReference>
<feature type="region of interest" description="Disordered" evidence="3">
    <location>
        <begin position="253"/>
        <end position="314"/>
    </location>
</feature>
<sequence length="1062" mass="113373">MVRPRDPYELAREKYPWAYQDEPGPSRARQLAGDLANLAITLVLLVGLPIVMLHVAPWPPLPIPHHLDLTREGIQGWYNGAPWEDPRLVIGAGVTVGWICWAILLLDTAYTVLLAVVDAVRYRRLRPRIPGRSPTRVAARLVVAGLIAVTVAITSRLTAAHAAPPAPPAAVAAQHQPHSIDLDQPVTLTAHRGSARIHTVVEGDTLWNLARRYLHDPQQWRAIYRANRGHLQPDGRRLIRPDLLQPGWRLRIPTGQHSADHHRQSAPRPTTPHRSGHHAAARGGHRPETTPKGPQGSVTSEAAPRRAGPGDSRIRLPGGSLVAAGLASLLLAGITAAAAMRWRRRFRPHNDDRPTVADIPLTRALRAAAVPSGRPQPGADASTGQRRPVGEENDLSQDGLTEAPSPPEHVGVECLRDRGRPVDGDSGECDPDEWDADEWDAAQPNPRTPRPDHSAPEKLAGGPVDAGADAQRRHELMGADPEHGDAADQLALVDRPLTALTGPGAVPAARALLARHLAATAAAHVVMAAEHAQMLLEVDTAPRVPRLAVTATVDEALTLLDADLIGRRRIRPTADAGGSDEQEMGARSVLFAAPVTGAARARLTGQLAQDGIYAVLCDPSGAGEDTALHVDASGRLTQPDGAAVASTRVDLMTATDLRQLLGALSLDEPGTALDSEAGSVAAPDSPPSPRTQPADQTAVPGSDASEKHRPEAESRGHTDAESHSDNESRAGAVATPAGDDRDGDREQLAAGGPAGNTDGPCDETERGEGAGDRQQPGGGSAQLGPAEAGGPMATAPGPADRDDDGPPVTAPKALVRVLGPPRVHRADGQPVSGLRARAGQILTFLVLQERTGATLERLIEATVEDTVRRSAAQRRMYTDLANLRGVLAAAAGDTNPTPGSYILLLDNRYRIDTERVSVDRWQMRAALDDATAAVTEEQRIAALHRAVDCYHGEFGAGIDHLWVMDARTSALQDALVAAATLADHYLAERPDKALQILRRAIDWSPYTEDLYQRMMRVHHRLRSPDGVRTTLRTLTARLADIDEVPTPKTQQLARTLLHDPES</sequence>
<feature type="compositionally biased region" description="Basic residues" evidence="3">
    <location>
        <begin position="274"/>
        <end position="284"/>
    </location>
</feature>
<dbReference type="InterPro" id="IPR036779">
    <property type="entry name" value="LysM_dom_sf"/>
</dbReference>
<keyword evidence="4" id="KW-0812">Transmembrane</keyword>
<evidence type="ECO:0000256" key="4">
    <source>
        <dbReference type="SAM" id="Phobius"/>
    </source>
</evidence>
<evidence type="ECO:0000313" key="6">
    <source>
        <dbReference type="EMBL" id="GIL29083.1"/>
    </source>
</evidence>
<reference evidence="7" key="1">
    <citation type="journal article" date="2021" name="Int. J. Syst. Evol. Microbiol.">
        <title>Actinocatenispora comari sp. nov., an endophytic actinomycete isolated from aerial parts of Comarum salesowianum.</title>
        <authorList>
            <person name="Oyunbileg N."/>
            <person name="Iizaka Y."/>
            <person name="Hamada M."/>
            <person name="Davaapurev B.O."/>
            <person name="Fukumoto A."/>
            <person name="Tsetseg B."/>
            <person name="Kato F."/>
            <person name="Tamura T."/>
            <person name="Batkhuu J."/>
            <person name="Anzai Y."/>
        </authorList>
    </citation>
    <scope>NUCLEOTIDE SEQUENCE [LARGE SCALE GENOMIC DNA]</scope>
    <source>
        <strain evidence="7">NUM-2625</strain>
    </source>
</reference>
<dbReference type="GO" id="GO:0003677">
    <property type="term" value="F:DNA binding"/>
    <property type="evidence" value="ECO:0007669"/>
    <property type="project" value="TreeGrafter"/>
</dbReference>
<feature type="compositionally biased region" description="Basic and acidic residues" evidence="3">
    <location>
        <begin position="410"/>
        <end position="423"/>
    </location>
</feature>
<feature type="compositionally biased region" description="Basic and acidic residues" evidence="3">
    <location>
        <begin position="704"/>
        <end position="728"/>
    </location>
</feature>
<accession>A0A8J4ADK0</accession>
<dbReference type="SMART" id="SM00257">
    <property type="entry name" value="LysM"/>
    <property type="match status" value="1"/>
</dbReference>
<evidence type="ECO:0000256" key="3">
    <source>
        <dbReference type="SAM" id="MobiDB-lite"/>
    </source>
</evidence>
<dbReference type="InterPro" id="IPR011990">
    <property type="entry name" value="TPR-like_helical_dom_sf"/>
</dbReference>
<dbReference type="RefSeq" id="WP_207126772.1">
    <property type="nucleotide sequence ID" value="NZ_BOPO01000084.1"/>
</dbReference>
<evidence type="ECO:0000256" key="2">
    <source>
        <dbReference type="ARBA" id="ARBA00023163"/>
    </source>
</evidence>
<dbReference type="SMART" id="SM01043">
    <property type="entry name" value="BTAD"/>
    <property type="match status" value="1"/>
</dbReference>
<dbReference type="SUPFAM" id="SSF54106">
    <property type="entry name" value="LysM domain"/>
    <property type="match status" value="1"/>
</dbReference>
<keyword evidence="7" id="KW-1185">Reference proteome</keyword>
<dbReference type="AlphaFoldDB" id="A0A8J4ADK0"/>
<dbReference type="Gene3D" id="3.10.350.10">
    <property type="entry name" value="LysM domain"/>
    <property type="match status" value="1"/>
</dbReference>
<organism evidence="6 7">
    <name type="scientific">Actinocatenispora comari</name>
    <dbReference type="NCBI Taxonomy" id="2807577"/>
    <lineage>
        <taxon>Bacteria</taxon>
        <taxon>Bacillati</taxon>
        <taxon>Actinomycetota</taxon>
        <taxon>Actinomycetes</taxon>
        <taxon>Micromonosporales</taxon>
        <taxon>Micromonosporaceae</taxon>
        <taxon>Actinocatenispora</taxon>
    </lineage>
</organism>
<dbReference type="Proteomes" id="UP000614996">
    <property type="component" value="Unassembled WGS sequence"/>
</dbReference>
<dbReference type="EMBL" id="BOPO01000084">
    <property type="protein sequence ID" value="GIL29083.1"/>
    <property type="molecule type" value="Genomic_DNA"/>
</dbReference>
<dbReference type="PROSITE" id="PS51782">
    <property type="entry name" value="LYSM"/>
    <property type="match status" value="1"/>
</dbReference>
<dbReference type="InterPro" id="IPR018392">
    <property type="entry name" value="LysM"/>
</dbReference>
<dbReference type="Gene3D" id="1.10.10.10">
    <property type="entry name" value="Winged helix-like DNA-binding domain superfamily/Winged helix DNA-binding domain"/>
    <property type="match status" value="1"/>
</dbReference>
<dbReference type="SUPFAM" id="SSF48452">
    <property type="entry name" value="TPR-like"/>
    <property type="match status" value="1"/>
</dbReference>
<feature type="transmembrane region" description="Helical" evidence="4">
    <location>
        <begin position="137"/>
        <end position="157"/>
    </location>
</feature>
<dbReference type="Gene3D" id="1.25.40.10">
    <property type="entry name" value="Tetratricopeptide repeat domain"/>
    <property type="match status" value="1"/>
</dbReference>
<evidence type="ECO:0000256" key="1">
    <source>
        <dbReference type="ARBA" id="ARBA00023015"/>
    </source>
</evidence>
<feature type="compositionally biased region" description="Low complexity" evidence="3">
    <location>
        <begin position="784"/>
        <end position="798"/>
    </location>
</feature>
<dbReference type="InterPro" id="IPR005158">
    <property type="entry name" value="BTAD"/>
</dbReference>
<keyword evidence="4" id="KW-1133">Transmembrane helix</keyword>
<protein>
    <recommendedName>
        <fullName evidence="5">LysM domain-containing protein</fullName>
    </recommendedName>
</protein>
<dbReference type="GO" id="GO:0006355">
    <property type="term" value="P:regulation of DNA-templated transcription"/>
    <property type="evidence" value="ECO:0007669"/>
    <property type="project" value="TreeGrafter"/>
</dbReference>
<dbReference type="Pfam" id="PF01476">
    <property type="entry name" value="LysM"/>
    <property type="match status" value="1"/>
</dbReference>
<dbReference type="CDD" id="cd00118">
    <property type="entry name" value="LysM"/>
    <property type="match status" value="1"/>
</dbReference>
<feature type="domain" description="LysM" evidence="5">
    <location>
        <begin position="196"/>
        <end position="252"/>
    </location>
</feature>
<feature type="compositionally biased region" description="Basic and acidic residues" evidence="3">
    <location>
        <begin position="738"/>
        <end position="747"/>
    </location>
</feature>
<dbReference type="Pfam" id="PF03704">
    <property type="entry name" value="BTAD"/>
    <property type="match status" value="1"/>
</dbReference>
<keyword evidence="2" id="KW-0804">Transcription</keyword>
<evidence type="ECO:0000313" key="7">
    <source>
        <dbReference type="Proteomes" id="UP000614996"/>
    </source>
</evidence>
<name>A0A8J4ADK0_9ACTN</name>
<evidence type="ECO:0000259" key="5">
    <source>
        <dbReference type="PROSITE" id="PS51782"/>
    </source>
</evidence>
<keyword evidence="4" id="KW-0472">Membrane</keyword>
<dbReference type="InterPro" id="IPR036388">
    <property type="entry name" value="WH-like_DNA-bd_sf"/>
</dbReference>
<comment type="caution">
    <text evidence="6">The sequence shown here is derived from an EMBL/GenBank/DDBJ whole genome shotgun (WGS) entry which is preliminary data.</text>
</comment>
<feature type="region of interest" description="Disordered" evidence="3">
    <location>
        <begin position="669"/>
        <end position="811"/>
    </location>
</feature>
<dbReference type="InterPro" id="IPR051677">
    <property type="entry name" value="AfsR-DnrI-RedD_regulator"/>
</dbReference>
<dbReference type="PANTHER" id="PTHR35807:SF1">
    <property type="entry name" value="TRANSCRIPTIONAL REGULATOR REDD"/>
    <property type="match status" value="1"/>
</dbReference>
<feature type="compositionally biased region" description="Acidic residues" evidence="3">
    <location>
        <begin position="425"/>
        <end position="440"/>
    </location>
</feature>
<proteinExistence type="predicted"/>
<keyword evidence="1" id="KW-0805">Transcription regulation</keyword>
<gene>
    <name evidence="6" type="ORF">NUM_43370</name>
</gene>
<feature type="transmembrane region" description="Helical" evidence="4">
    <location>
        <begin position="88"/>
        <end position="116"/>
    </location>
</feature>